<organism evidence="2 3">
    <name type="scientific">Orbilia brochopaga</name>
    <dbReference type="NCBI Taxonomy" id="3140254"/>
    <lineage>
        <taxon>Eukaryota</taxon>
        <taxon>Fungi</taxon>
        <taxon>Dikarya</taxon>
        <taxon>Ascomycota</taxon>
        <taxon>Pezizomycotina</taxon>
        <taxon>Orbiliomycetes</taxon>
        <taxon>Orbiliales</taxon>
        <taxon>Orbiliaceae</taxon>
        <taxon>Orbilia</taxon>
    </lineage>
</organism>
<gene>
    <name evidence="2" type="ORF">TWF696_007893</name>
</gene>
<evidence type="ECO:0000313" key="2">
    <source>
        <dbReference type="EMBL" id="KAK6344251.1"/>
    </source>
</evidence>
<accession>A0AAV9ULW6</accession>
<dbReference type="EMBL" id="JAVHNQ010000006">
    <property type="protein sequence ID" value="KAK6344251.1"/>
    <property type="molecule type" value="Genomic_DNA"/>
</dbReference>
<keyword evidence="3" id="KW-1185">Reference proteome</keyword>
<evidence type="ECO:0000259" key="1">
    <source>
        <dbReference type="PROSITE" id="PS50181"/>
    </source>
</evidence>
<name>A0AAV9ULW6_9PEZI</name>
<sequence length="572" mass="64583">MSQLLQLPAELIEHTLSFIEAPDDIFNISKVSRRLYNVSTPFRYQTLVVAIPSRGVYGYIKWNPQKAFAKVSEPWYRHLKHLEISYYRPDEPYRPWKLRIPGVSGSEVRAVNHTYTAASMRLLNLETLSRYLLGMIERLPQGQLRSFTPIIRDDPEIEVYAVAIDIVLFMCISATQNNLTSLAIEVNAAFIADCTECDFPHLKSLGLSRARFHAHAEDHAILSLLYNCQNTLIKLVWVITEFASWSAAEYLALFREAYEEWRQCERCCQSGGDPAEQKSIVLSKLKTWRVYNMEGDFIQLLYDMGIMKGASVANFSLTYVSEFLDMASENGDLKLDVLLPRLFQQRHDGGVLGSHLMTFRGLTTFALQSQDSEFFGAGWGMWFDGLKCHAASLRCLNISFAGLPISQTRLTHLGMSCRNLEFVTLEMEDRLPFGILDKTFFPKLKYFRNPKQMYPIRMDDVSGPQEDLRLLIDSNICEALADGVLSGTLRIVAFGSPGVGDISWVSGLAFRIERGLEGSPKVSVVTGNEESESGEAASIRTRAMTRLEYMDAMKGLSGYVDYFDIAPLDTVG</sequence>
<comment type="caution">
    <text evidence="2">The sequence shown here is derived from an EMBL/GenBank/DDBJ whole genome shotgun (WGS) entry which is preliminary data.</text>
</comment>
<dbReference type="InterPro" id="IPR001810">
    <property type="entry name" value="F-box_dom"/>
</dbReference>
<dbReference type="PROSITE" id="PS50181">
    <property type="entry name" value="FBOX"/>
    <property type="match status" value="1"/>
</dbReference>
<dbReference type="Pfam" id="PF00646">
    <property type="entry name" value="F-box"/>
    <property type="match status" value="1"/>
</dbReference>
<reference evidence="2 3" key="1">
    <citation type="submission" date="2019-10" db="EMBL/GenBank/DDBJ databases">
        <authorList>
            <person name="Palmer J.M."/>
        </authorList>
    </citation>
    <scope>NUCLEOTIDE SEQUENCE [LARGE SCALE GENOMIC DNA]</scope>
    <source>
        <strain evidence="2 3">TWF696</strain>
    </source>
</reference>
<dbReference type="CDD" id="cd09917">
    <property type="entry name" value="F-box_SF"/>
    <property type="match status" value="1"/>
</dbReference>
<protein>
    <recommendedName>
        <fullName evidence="1">F-box domain-containing protein</fullName>
    </recommendedName>
</protein>
<dbReference type="AlphaFoldDB" id="A0AAV9ULW6"/>
<dbReference type="Proteomes" id="UP001375240">
    <property type="component" value="Unassembled WGS sequence"/>
</dbReference>
<evidence type="ECO:0000313" key="3">
    <source>
        <dbReference type="Proteomes" id="UP001375240"/>
    </source>
</evidence>
<feature type="domain" description="F-box" evidence="1">
    <location>
        <begin position="1"/>
        <end position="47"/>
    </location>
</feature>
<proteinExistence type="predicted"/>